<dbReference type="EMBL" id="KK112090">
    <property type="protein sequence ID" value="KFM56720.1"/>
    <property type="molecule type" value="Genomic_DNA"/>
</dbReference>
<dbReference type="PANTHER" id="PTHR14650">
    <property type="entry name" value="PROLYL HYDROXYLASE-RELATED"/>
    <property type="match status" value="1"/>
</dbReference>
<dbReference type="Pfam" id="PF13640">
    <property type="entry name" value="2OG-FeII_Oxy_3"/>
    <property type="match status" value="1"/>
</dbReference>
<evidence type="ECO:0000256" key="5">
    <source>
        <dbReference type="ARBA" id="ARBA00023004"/>
    </source>
</evidence>
<evidence type="ECO:0000313" key="10">
    <source>
        <dbReference type="Proteomes" id="UP000054359"/>
    </source>
</evidence>
<evidence type="ECO:0000256" key="3">
    <source>
        <dbReference type="ARBA" id="ARBA00022964"/>
    </source>
</evidence>
<protein>
    <submittedName>
        <fullName evidence="9">PKHD domain-containing transmembrane protein</fullName>
    </submittedName>
</protein>
<proteinExistence type="predicted"/>
<organism evidence="9 10">
    <name type="scientific">Stegodyphus mimosarum</name>
    <name type="common">African social velvet spider</name>
    <dbReference type="NCBI Taxonomy" id="407821"/>
    <lineage>
        <taxon>Eukaryota</taxon>
        <taxon>Metazoa</taxon>
        <taxon>Ecdysozoa</taxon>
        <taxon>Arthropoda</taxon>
        <taxon>Chelicerata</taxon>
        <taxon>Arachnida</taxon>
        <taxon>Araneae</taxon>
        <taxon>Araneomorphae</taxon>
        <taxon>Entelegynae</taxon>
        <taxon>Eresoidea</taxon>
        <taxon>Eresidae</taxon>
        <taxon>Stegodyphus</taxon>
    </lineage>
</organism>
<dbReference type="GO" id="GO:0016020">
    <property type="term" value="C:membrane"/>
    <property type="evidence" value="ECO:0007669"/>
    <property type="project" value="TreeGrafter"/>
</dbReference>
<dbReference type="InterPro" id="IPR044862">
    <property type="entry name" value="Pro_4_hyd_alph_FE2OG_OXY"/>
</dbReference>
<gene>
    <name evidence="9" type="ORF">X975_16854</name>
</gene>
<dbReference type="OrthoDB" id="6413390at2759"/>
<evidence type="ECO:0000259" key="8">
    <source>
        <dbReference type="PROSITE" id="PS51471"/>
    </source>
</evidence>
<evidence type="ECO:0000256" key="1">
    <source>
        <dbReference type="ARBA" id="ARBA00001961"/>
    </source>
</evidence>
<dbReference type="PANTHER" id="PTHR14650:SF1">
    <property type="entry name" value="2-OXOGLUTARATE AND IRON-DEPENDENT OXYGENASE DOMAIN-CONTAINING PROTEIN 3"/>
    <property type="match status" value="1"/>
</dbReference>
<evidence type="ECO:0000256" key="6">
    <source>
        <dbReference type="SAM" id="MobiDB-lite"/>
    </source>
</evidence>
<sequence>MAVQQRKSGNKKKSVDVKEESSNVANSGKRELSQSQKIQGDASGFKMPWTKIASRFLLSMLMIFAVYWTSKKDTMHVFASQKQRLQLTSAEVPCSPDYLKDVSKFKDCAPKHCGRLVTDIVITPEEAAHLLRVAKKGLAFGGSYGGASILDLHSGALSYENSFINIYQKLKALGKNIFTADDFKVYRNVRNKIQQIIAYNFGINANKLYLTHPTFFSEMTPRAAKTKHDEYWHVHVDKETYPSFHYTSLLYLTDYEVDFTGGRFIFVDEVKNMTVEPRVGRVSAFTSGAENPHFVEPVSSGTRYALTVSFSCDPDFGIADPNIEKLK</sequence>
<dbReference type="OMA" id="YESFHYT"/>
<keyword evidence="10" id="KW-1185">Reference proteome</keyword>
<feature type="non-terminal residue" evidence="9">
    <location>
        <position position="327"/>
    </location>
</feature>
<dbReference type="SMART" id="SM00702">
    <property type="entry name" value="P4Hc"/>
    <property type="match status" value="1"/>
</dbReference>
<dbReference type="GO" id="GO:0031418">
    <property type="term" value="F:L-ascorbic acid binding"/>
    <property type="evidence" value="ECO:0007669"/>
    <property type="project" value="InterPro"/>
</dbReference>
<keyword evidence="5" id="KW-0408">Iron</keyword>
<dbReference type="InterPro" id="IPR005123">
    <property type="entry name" value="Oxoglu/Fe-dep_dioxygenase_dom"/>
</dbReference>
<dbReference type="AlphaFoldDB" id="A0A087SV31"/>
<evidence type="ECO:0000256" key="2">
    <source>
        <dbReference type="ARBA" id="ARBA00022723"/>
    </source>
</evidence>
<dbReference type="Proteomes" id="UP000054359">
    <property type="component" value="Unassembled WGS sequence"/>
</dbReference>
<reference evidence="9 10" key="1">
    <citation type="submission" date="2013-11" db="EMBL/GenBank/DDBJ databases">
        <title>Genome sequencing of Stegodyphus mimosarum.</title>
        <authorList>
            <person name="Bechsgaard J."/>
        </authorList>
    </citation>
    <scope>NUCLEOTIDE SEQUENCE [LARGE SCALE GENOMIC DNA]</scope>
</reference>
<dbReference type="InterPro" id="IPR006620">
    <property type="entry name" value="Pro_4_hyd_alph"/>
</dbReference>
<feature type="region of interest" description="Disordered" evidence="6">
    <location>
        <begin position="1"/>
        <end position="37"/>
    </location>
</feature>
<dbReference type="InterPro" id="IPR039210">
    <property type="entry name" value="OGFOD3"/>
</dbReference>
<name>A0A087SV31_STEMI</name>
<comment type="cofactor">
    <cofactor evidence="1">
        <name>L-ascorbate</name>
        <dbReference type="ChEBI" id="CHEBI:38290"/>
    </cofactor>
</comment>
<keyword evidence="7" id="KW-1133">Transmembrane helix</keyword>
<feature type="domain" description="Fe2OG dioxygenase" evidence="8">
    <location>
        <begin position="210"/>
        <end position="314"/>
    </location>
</feature>
<dbReference type="GO" id="GO:0016705">
    <property type="term" value="F:oxidoreductase activity, acting on paired donors, with incorporation or reduction of molecular oxygen"/>
    <property type="evidence" value="ECO:0007669"/>
    <property type="project" value="InterPro"/>
</dbReference>
<dbReference type="PROSITE" id="PS51471">
    <property type="entry name" value="FE2OG_OXY"/>
    <property type="match status" value="1"/>
</dbReference>
<dbReference type="Gene3D" id="2.60.120.620">
    <property type="entry name" value="q2cbj1_9rhob like domain"/>
    <property type="match status" value="1"/>
</dbReference>
<accession>A0A087SV31</accession>
<keyword evidence="4" id="KW-0560">Oxidoreductase</keyword>
<dbReference type="GO" id="GO:0051213">
    <property type="term" value="F:dioxygenase activity"/>
    <property type="evidence" value="ECO:0007669"/>
    <property type="project" value="UniProtKB-KW"/>
</dbReference>
<keyword evidence="3" id="KW-0223">Dioxygenase</keyword>
<evidence type="ECO:0000256" key="4">
    <source>
        <dbReference type="ARBA" id="ARBA00023002"/>
    </source>
</evidence>
<dbReference type="GO" id="GO:0005506">
    <property type="term" value="F:iron ion binding"/>
    <property type="evidence" value="ECO:0007669"/>
    <property type="project" value="InterPro"/>
</dbReference>
<evidence type="ECO:0000313" key="9">
    <source>
        <dbReference type="EMBL" id="KFM56720.1"/>
    </source>
</evidence>
<keyword evidence="7 9" id="KW-0812">Transmembrane</keyword>
<feature type="transmembrane region" description="Helical" evidence="7">
    <location>
        <begin position="52"/>
        <end position="70"/>
    </location>
</feature>
<keyword evidence="7" id="KW-0472">Membrane</keyword>
<dbReference type="STRING" id="407821.A0A087SV31"/>
<evidence type="ECO:0000256" key="7">
    <source>
        <dbReference type="SAM" id="Phobius"/>
    </source>
</evidence>
<keyword evidence="2" id="KW-0479">Metal-binding</keyword>